<dbReference type="VEuPathDB" id="PlasmoDB:PCYB_007160"/>
<keyword evidence="3" id="KW-1185">Reference proteome</keyword>
<dbReference type="KEGG" id="pcy:PCYB_007160"/>
<feature type="non-terminal residue" evidence="2">
    <location>
        <position position="1"/>
    </location>
</feature>
<dbReference type="Proteomes" id="UP000006319">
    <property type="component" value="Unassembled WGS sequence"/>
</dbReference>
<keyword evidence="1" id="KW-0472">Membrane</keyword>
<feature type="transmembrane region" description="Helical" evidence="1">
    <location>
        <begin position="186"/>
        <end position="208"/>
    </location>
</feature>
<evidence type="ECO:0000313" key="2">
    <source>
        <dbReference type="EMBL" id="GAB69967.1"/>
    </source>
</evidence>
<sequence>IPKLSNEQKNVCKNLYRNLKLLYSGSSEESDKYCNNINNWLYYETKEDNVSDDTITRIFDALNGTIEKKEISVCPYYTFNKELFEPENLVMLGIFNDNIEILKEIYKEKIESDDCSFKRYISNCIKIYKSACKNLENNRQLSTSDDKKDCENFKENYSQLTDIKTKYGNIPTLDSKDIENFFSCSMTITTTAVTGIMAGIFSLLGLTYKVGMPLI</sequence>
<gene>
    <name evidence="2" type="ORF">PCYB_007160</name>
</gene>
<organism evidence="2 3">
    <name type="scientific">Plasmodium cynomolgi (strain B)</name>
    <dbReference type="NCBI Taxonomy" id="1120755"/>
    <lineage>
        <taxon>Eukaryota</taxon>
        <taxon>Sar</taxon>
        <taxon>Alveolata</taxon>
        <taxon>Apicomplexa</taxon>
        <taxon>Aconoidasida</taxon>
        <taxon>Haemosporida</taxon>
        <taxon>Plasmodiidae</taxon>
        <taxon>Plasmodium</taxon>
        <taxon>Plasmodium (Plasmodium)</taxon>
    </lineage>
</organism>
<dbReference type="AlphaFoldDB" id="K6VKK0"/>
<dbReference type="GeneID" id="14696509"/>
<name>K6VKK0_PLACD</name>
<accession>K6VKK0</accession>
<evidence type="ECO:0000313" key="3">
    <source>
        <dbReference type="Proteomes" id="UP000006319"/>
    </source>
</evidence>
<evidence type="ECO:0000256" key="1">
    <source>
        <dbReference type="SAM" id="Phobius"/>
    </source>
</evidence>
<keyword evidence="1" id="KW-1133">Transmembrane helix</keyword>
<dbReference type="RefSeq" id="XP_004228185.1">
    <property type="nucleotide sequence ID" value="XM_004228137.1"/>
</dbReference>
<proteinExistence type="predicted"/>
<keyword evidence="1" id="KW-0812">Transmembrane</keyword>
<protein>
    <recommendedName>
        <fullName evidence="4">CYIR protein</fullName>
    </recommendedName>
</protein>
<evidence type="ECO:0008006" key="4">
    <source>
        <dbReference type="Google" id="ProtNLM"/>
    </source>
</evidence>
<reference evidence="2 3" key="1">
    <citation type="journal article" date="2012" name="Nat. Genet.">
        <title>Plasmodium cynomolgi genome sequences provide insight into Plasmodium vivax and the monkey malaria clade.</title>
        <authorList>
            <person name="Tachibana S."/>
            <person name="Sullivan S.A."/>
            <person name="Kawai S."/>
            <person name="Nakamura S."/>
            <person name="Kim H.R."/>
            <person name="Goto N."/>
            <person name="Arisue N."/>
            <person name="Palacpac N.M.Q."/>
            <person name="Honma H."/>
            <person name="Yagi M."/>
            <person name="Tougan T."/>
            <person name="Katakai Y."/>
            <person name="Kaneko O."/>
            <person name="Mita T."/>
            <person name="Kita K."/>
            <person name="Yasutomi Y."/>
            <person name="Sutton P.L."/>
            <person name="Shakhbatyan R."/>
            <person name="Horii T."/>
            <person name="Yasunaga T."/>
            <person name="Barnwell J.W."/>
            <person name="Escalante A.A."/>
            <person name="Carlton J.M."/>
            <person name="Tanabe K."/>
        </authorList>
    </citation>
    <scope>NUCLEOTIDE SEQUENCE [LARGE SCALE GENOMIC DNA]</scope>
    <source>
        <strain evidence="2 3">B</strain>
    </source>
</reference>
<dbReference type="EMBL" id="DF158301">
    <property type="protein sequence ID" value="GAB69967.1"/>
    <property type="molecule type" value="Genomic_DNA"/>
</dbReference>
<feature type="non-terminal residue" evidence="2">
    <location>
        <position position="215"/>
    </location>
</feature>